<gene>
    <name evidence="1" type="ORF">RGE70_05760</name>
</gene>
<proteinExistence type="predicted"/>
<dbReference type="Proteomes" id="UP001529491">
    <property type="component" value="Chromosome"/>
</dbReference>
<evidence type="ECO:0000313" key="1">
    <source>
        <dbReference type="EMBL" id="WOT06303.1"/>
    </source>
</evidence>
<evidence type="ECO:0008006" key="3">
    <source>
        <dbReference type="Google" id="ProtNLM"/>
    </source>
</evidence>
<sequence length="213" mass="23781">MNKIVLAAALRLLPYKIQTKAISKALNFLLLPAHTKPLTDKYLSIGLTDPNKQWLFIKSSAGFEGVALRDNIDMANTVSINVALATVIASRDKNCLTNAIKSRDIAVDGSTESTMALYRAIDAIKQSQLDSLSRHFFAFLKMKDTTPPRLNLETVTLMDVKTSADVDFLRDEAIRLEATDLNMAYKLMELAHNARPSGPLIKEKLEEYRIKLQ</sequence>
<name>A0ABZ0K388_9GAMM</name>
<accession>A0ABZ0K388</accession>
<dbReference type="RefSeq" id="WP_310470577.1">
    <property type="nucleotide sequence ID" value="NZ_CP136522.1"/>
</dbReference>
<protein>
    <recommendedName>
        <fullName evidence="3">SCP2 domain-containing protein</fullName>
    </recommendedName>
</protein>
<reference evidence="1 2" key="1">
    <citation type="submission" date="2023-10" db="EMBL/GenBank/DDBJ databases">
        <title>Complete genome sequence of Shewanella sp. DAU334.</title>
        <authorList>
            <person name="Lee Y.-S."/>
            <person name="Jeong H.-R."/>
            <person name="Hwang E.-J."/>
            <person name="Choi Y.-L."/>
            <person name="Kim G.-D."/>
        </authorList>
    </citation>
    <scope>NUCLEOTIDE SEQUENCE [LARGE SCALE GENOMIC DNA]</scope>
    <source>
        <strain evidence="1 2">DAU334</strain>
    </source>
</reference>
<dbReference type="EMBL" id="CP136522">
    <property type="protein sequence ID" value="WOT06303.1"/>
    <property type="molecule type" value="Genomic_DNA"/>
</dbReference>
<evidence type="ECO:0000313" key="2">
    <source>
        <dbReference type="Proteomes" id="UP001529491"/>
    </source>
</evidence>
<keyword evidence="2" id="KW-1185">Reference proteome</keyword>
<organism evidence="1 2">
    <name type="scientific">Shewanella youngdeokensis</name>
    <dbReference type="NCBI Taxonomy" id="2999068"/>
    <lineage>
        <taxon>Bacteria</taxon>
        <taxon>Pseudomonadati</taxon>
        <taxon>Pseudomonadota</taxon>
        <taxon>Gammaproteobacteria</taxon>
        <taxon>Alteromonadales</taxon>
        <taxon>Shewanellaceae</taxon>
        <taxon>Shewanella</taxon>
    </lineage>
</organism>